<dbReference type="SUPFAM" id="SSF53474">
    <property type="entry name" value="alpha/beta-Hydrolases"/>
    <property type="match status" value="1"/>
</dbReference>
<evidence type="ECO:0000259" key="2">
    <source>
        <dbReference type="Pfam" id="PF00561"/>
    </source>
</evidence>
<dbReference type="PANTHER" id="PTHR43329">
    <property type="entry name" value="EPOXIDE HYDROLASE"/>
    <property type="match status" value="1"/>
</dbReference>
<dbReference type="InterPro" id="IPR000639">
    <property type="entry name" value="Epox_hydrolase-like"/>
</dbReference>
<dbReference type="GO" id="GO:0016787">
    <property type="term" value="F:hydrolase activity"/>
    <property type="evidence" value="ECO:0007669"/>
    <property type="project" value="UniProtKB-KW"/>
</dbReference>
<sequence length="316" mass="34478">MSTPVDTASDGVFPDGFDDLTLSRASVGEVSLRVRHGGSGPPLLLLHGYPETHLAWGLVAGGLARDSTVVLPDLRGYGDSSKPAAVPGHETYGKRAMAEDCIALMAGLGFDAFDVVGHDRGGRVAYRMALDHPEVVHRLTVLDVIPTGEVWARADARFALGYWHWTFLAQPHPIPERLIGRDPDFFFLDAEFSGALRRFPAVAVADYARCARDPAAIEAMCEDYRAGATCDRRADDEDRAAGRRITCPTQVLWAGRGALEAWYDTLAIWREWADDVTGRAFDCGHFMIEERPRETLAAIRDFHVGSRIATGPTGSA</sequence>
<dbReference type="OrthoDB" id="9812774at2"/>
<evidence type="ECO:0000313" key="3">
    <source>
        <dbReference type="EMBL" id="SDX30685.1"/>
    </source>
</evidence>
<keyword evidence="4" id="KW-1185">Reference proteome</keyword>
<dbReference type="InterPro" id="IPR029058">
    <property type="entry name" value="AB_hydrolase_fold"/>
</dbReference>
<gene>
    <name evidence="3" type="ORF">SAMN05660209_00105</name>
</gene>
<dbReference type="InterPro" id="IPR000073">
    <property type="entry name" value="AB_hydrolase_1"/>
</dbReference>
<dbReference type="RefSeq" id="WP_091150368.1">
    <property type="nucleotide sequence ID" value="NZ_FNOT01000001.1"/>
</dbReference>
<dbReference type="PRINTS" id="PR00412">
    <property type="entry name" value="EPOXHYDRLASE"/>
</dbReference>
<protein>
    <submittedName>
        <fullName evidence="3">Haloacetate dehalogenase</fullName>
    </submittedName>
</protein>
<organism evidence="3 4">
    <name type="scientific">Geodermatophilus africanus</name>
    <dbReference type="NCBI Taxonomy" id="1137993"/>
    <lineage>
        <taxon>Bacteria</taxon>
        <taxon>Bacillati</taxon>
        <taxon>Actinomycetota</taxon>
        <taxon>Actinomycetes</taxon>
        <taxon>Geodermatophilales</taxon>
        <taxon>Geodermatophilaceae</taxon>
        <taxon>Geodermatophilus</taxon>
    </lineage>
</organism>
<dbReference type="Proteomes" id="UP000198921">
    <property type="component" value="Unassembled WGS sequence"/>
</dbReference>
<proteinExistence type="predicted"/>
<dbReference type="Gene3D" id="3.40.50.1820">
    <property type="entry name" value="alpha/beta hydrolase"/>
    <property type="match status" value="1"/>
</dbReference>
<evidence type="ECO:0000256" key="1">
    <source>
        <dbReference type="ARBA" id="ARBA00022801"/>
    </source>
</evidence>
<dbReference type="AlphaFoldDB" id="A0A1H3AM67"/>
<dbReference type="PRINTS" id="PR00111">
    <property type="entry name" value="ABHYDROLASE"/>
</dbReference>
<dbReference type="STRING" id="1137993.SAMN05660209_00105"/>
<evidence type="ECO:0000313" key="4">
    <source>
        <dbReference type="Proteomes" id="UP000198921"/>
    </source>
</evidence>
<feature type="domain" description="AB hydrolase-1" evidence="2">
    <location>
        <begin position="41"/>
        <end position="292"/>
    </location>
</feature>
<accession>A0A1H3AM67</accession>
<dbReference type="EMBL" id="FNOT01000001">
    <property type="protein sequence ID" value="SDX30685.1"/>
    <property type="molecule type" value="Genomic_DNA"/>
</dbReference>
<name>A0A1H3AM67_9ACTN</name>
<keyword evidence="1" id="KW-0378">Hydrolase</keyword>
<dbReference type="Pfam" id="PF00561">
    <property type="entry name" value="Abhydrolase_1"/>
    <property type="match status" value="1"/>
</dbReference>
<reference evidence="4" key="1">
    <citation type="submission" date="2016-10" db="EMBL/GenBank/DDBJ databases">
        <authorList>
            <person name="Varghese N."/>
            <person name="Submissions S."/>
        </authorList>
    </citation>
    <scope>NUCLEOTIDE SEQUENCE [LARGE SCALE GENOMIC DNA]</scope>
    <source>
        <strain evidence="4">DSM 45422</strain>
    </source>
</reference>